<dbReference type="Proteomes" id="UP000094527">
    <property type="component" value="Unassembled WGS sequence"/>
</dbReference>
<feature type="compositionally biased region" description="Basic and acidic residues" evidence="6">
    <location>
        <begin position="819"/>
        <end position="834"/>
    </location>
</feature>
<evidence type="ECO:0000313" key="9">
    <source>
        <dbReference type="EMBL" id="ODM98818.1"/>
    </source>
</evidence>
<feature type="compositionally biased region" description="Acidic residues" evidence="6">
    <location>
        <begin position="90"/>
        <end position="104"/>
    </location>
</feature>
<dbReference type="GO" id="GO:0008270">
    <property type="term" value="F:zinc ion binding"/>
    <property type="evidence" value="ECO:0007669"/>
    <property type="project" value="UniProtKB-KW"/>
</dbReference>
<evidence type="ECO:0000313" key="10">
    <source>
        <dbReference type="Proteomes" id="UP000094527"/>
    </source>
</evidence>
<feature type="compositionally biased region" description="Polar residues" evidence="6">
    <location>
        <begin position="1217"/>
        <end position="1226"/>
    </location>
</feature>
<dbReference type="PROSITE" id="PS01359">
    <property type="entry name" value="ZF_PHD_1"/>
    <property type="match status" value="1"/>
</dbReference>
<feature type="region of interest" description="Disordered" evidence="6">
    <location>
        <begin position="1192"/>
        <end position="1226"/>
    </location>
</feature>
<feature type="domain" description="PHD-type" evidence="7">
    <location>
        <begin position="1395"/>
        <end position="1448"/>
    </location>
</feature>
<dbReference type="SUPFAM" id="SSF57903">
    <property type="entry name" value="FYVE/PHD zinc finger"/>
    <property type="match status" value="3"/>
</dbReference>
<feature type="compositionally biased region" description="Acidic residues" evidence="6">
    <location>
        <begin position="51"/>
        <end position="78"/>
    </location>
</feature>
<dbReference type="PANTHER" id="PTHR13793:SF150">
    <property type="entry name" value="PHD FINGER PROTEIN 14"/>
    <property type="match status" value="1"/>
</dbReference>
<evidence type="ECO:0000256" key="4">
    <source>
        <dbReference type="PROSITE-ProRule" id="PRU00146"/>
    </source>
</evidence>
<feature type="domain" description="PHD-type" evidence="7">
    <location>
        <begin position="736"/>
        <end position="790"/>
    </location>
</feature>
<evidence type="ECO:0000256" key="2">
    <source>
        <dbReference type="ARBA" id="ARBA00022771"/>
    </source>
</evidence>
<dbReference type="InterPro" id="IPR011011">
    <property type="entry name" value="Znf_FYVE_PHD"/>
</dbReference>
<dbReference type="InterPro" id="IPR001965">
    <property type="entry name" value="Znf_PHD"/>
</dbReference>
<keyword evidence="2 4" id="KW-0863">Zinc-finger</keyword>
<dbReference type="Gene3D" id="2.30.30.1150">
    <property type="match status" value="1"/>
</dbReference>
<evidence type="ECO:0000259" key="7">
    <source>
        <dbReference type="PROSITE" id="PS50016"/>
    </source>
</evidence>
<dbReference type="PROSITE" id="PS50016">
    <property type="entry name" value="ZF_PHD_2"/>
    <property type="match status" value="3"/>
</dbReference>
<dbReference type="OrthoDB" id="336088at2759"/>
<organism evidence="9 10">
    <name type="scientific">Orchesella cincta</name>
    <name type="common">Springtail</name>
    <name type="synonym">Podura cincta</name>
    <dbReference type="NCBI Taxonomy" id="48709"/>
    <lineage>
        <taxon>Eukaryota</taxon>
        <taxon>Metazoa</taxon>
        <taxon>Ecdysozoa</taxon>
        <taxon>Arthropoda</taxon>
        <taxon>Hexapoda</taxon>
        <taxon>Collembola</taxon>
        <taxon>Entomobryomorpha</taxon>
        <taxon>Entomobryoidea</taxon>
        <taxon>Orchesellidae</taxon>
        <taxon>Orchesellinae</taxon>
        <taxon>Orchesella</taxon>
    </lineage>
</organism>
<reference evidence="9 10" key="1">
    <citation type="journal article" date="2016" name="Genome Biol. Evol.">
        <title>Gene Family Evolution Reflects Adaptation to Soil Environmental Stressors in the Genome of the Collembolan Orchesella cincta.</title>
        <authorList>
            <person name="Faddeeva-Vakhrusheva A."/>
            <person name="Derks M.F."/>
            <person name="Anvar S.Y."/>
            <person name="Agamennone V."/>
            <person name="Suring W."/>
            <person name="Smit S."/>
            <person name="van Straalen N.M."/>
            <person name="Roelofs D."/>
        </authorList>
    </citation>
    <scope>NUCLEOTIDE SEQUENCE [LARGE SCALE GENOMIC DNA]</scope>
    <source>
        <tissue evidence="9">Mixed pool</tissue>
    </source>
</reference>
<dbReference type="InterPro" id="IPR050701">
    <property type="entry name" value="Histone_Mod_Regulator"/>
</dbReference>
<keyword evidence="5" id="KW-0175">Coiled coil</keyword>
<comment type="caution">
    <text evidence="9">The sequence shown here is derived from an EMBL/GenBank/DDBJ whole genome shotgun (WGS) entry which is preliminary data.</text>
</comment>
<evidence type="ECO:0000256" key="1">
    <source>
        <dbReference type="ARBA" id="ARBA00022723"/>
    </source>
</evidence>
<keyword evidence="3" id="KW-0862">Zinc</keyword>
<feature type="coiled-coil region" evidence="5">
    <location>
        <begin position="609"/>
        <end position="639"/>
    </location>
</feature>
<dbReference type="SMART" id="SM00249">
    <property type="entry name" value="PHD"/>
    <property type="match status" value="4"/>
</dbReference>
<feature type="domain" description="PHD-type" evidence="8">
    <location>
        <begin position="338"/>
        <end position="453"/>
    </location>
</feature>
<evidence type="ECO:0000256" key="5">
    <source>
        <dbReference type="SAM" id="Coils"/>
    </source>
</evidence>
<feature type="compositionally biased region" description="Basic residues" evidence="6">
    <location>
        <begin position="162"/>
        <end position="171"/>
    </location>
</feature>
<dbReference type="InterPro" id="IPR034732">
    <property type="entry name" value="EPHD"/>
</dbReference>
<dbReference type="Pfam" id="PF13831">
    <property type="entry name" value="PHD_2"/>
    <property type="match status" value="1"/>
</dbReference>
<evidence type="ECO:0000259" key="8">
    <source>
        <dbReference type="PROSITE" id="PS51805"/>
    </source>
</evidence>
<feature type="domain" description="PHD-type" evidence="7">
    <location>
        <begin position="273"/>
        <end position="335"/>
    </location>
</feature>
<accession>A0A1D2N0R1</accession>
<dbReference type="GO" id="GO:0006357">
    <property type="term" value="P:regulation of transcription by RNA polymerase II"/>
    <property type="evidence" value="ECO:0007669"/>
    <property type="project" value="TreeGrafter"/>
</dbReference>
<feature type="region of interest" description="Disordered" evidence="6">
    <location>
        <begin position="1"/>
        <end position="258"/>
    </location>
</feature>
<dbReference type="CDD" id="cd15562">
    <property type="entry name" value="PHD2_PHF14"/>
    <property type="match status" value="1"/>
</dbReference>
<dbReference type="InterPro" id="IPR019787">
    <property type="entry name" value="Znf_PHD-finger"/>
</dbReference>
<dbReference type="InterPro" id="IPR019786">
    <property type="entry name" value="Zinc_finger_PHD-type_CS"/>
</dbReference>
<feature type="region of interest" description="Disordered" evidence="6">
    <location>
        <begin position="917"/>
        <end position="950"/>
    </location>
</feature>
<feature type="compositionally biased region" description="Basic residues" evidence="6">
    <location>
        <begin position="209"/>
        <end position="224"/>
    </location>
</feature>
<keyword evidence="10" id="KW-1185">Reference proteome</keyword>
<feature type="region of interest" description="Disordered" evidence="6">
    <location>
        <begin position="792"/>
        <end position="834"/>
    </location>
</feature>
<dbReference type="PANTHER" id="PTHR13793">
    <property type="entry name" value="PHD FINGER PROTEINS"/>
    <property type="match status" value="1"/>
</dbReference>
<feature type="compositionally biased region" description="Basic residues" evidence="6">
    <location>
        <begin position="806"/>
        <end position="817"/>
    </location>
</feature>
<evidence type="ECO:0000256" key="3">
    <source>
        <dbReference type="ARBA" id="ARBA00022833"/>
    </source>
</evidence>
<name>A0A1D2N0R1_ORCCI</name>
<gene>
    <name evidence="9" type="ORF">Ocin01_07862</name>
</gene>
<dbReference type="OMA" id="LCGWMCS"/>
<dbReference type="Pfam" id="PF13832">
    <property type="entry name" value="zf-HC5HC2H_2"/>
    <property type="match status" value="1"/>
</dbReference>
<dbReference type="Gene3D" id="3.30.40.10">
    <property type="entry name" value="Zinc/RING finger domain, C3HC4 (zinc finger)"/>
    <property type="match status" value="3"/>
</dbReference>
<feature type="compositionally biased region" description="Basic and acidic residues" evidence="6">
    <location>
        <begin position="794"/>
        <end position="804"/>
    </location>
</feature>
<proteinExistence type="predicted"/>
<evidence type="ECO:0000256" key="6">
    <source>
        <dbReference type="SAM" id="MobiDB-lite"/>
    </source>
</evidence>
<dbReference type="PROSITE" id="PS51805">
    <property type="entry name" value="EPHD"/>
    <property type="match status" value="1"/>
</dbReference>
<dbReference type="Pfam" id="PF00628">
    <property type="entry name" value="PHD"/>
    <property type="match status" value="2"/>
</dbReference>
<keyword evidence="1" id="KW-0479">Metal-binding</keyword>
<dbReference type="EMBL" id="LJIJ01000320">
    <property type="protein sequence ID" value="ODM98818.1"/>
    <property type="molecule type" value="Genomic_DNA"/>
</dbReference>
<dbReference type="CDD" id="cd15561">
    <property type="entry name" value="PHD1_PHF14"/>
    <property type="match status" value="1"/>
</dbReference>
<dbReference type="InterPro" id="IPR013083">
    <property type="entry name" value="Znf_RING/FYVE/PHD"/>
</dbReference>
<protein>
    <submittedName>
        <fullName evidence="9">PHD finger protein 14</fullName>
    </submittedName>
</protein>
<feature type="compositionally biased region" description="Basic and acidic residues" evidence="6">
    <location>
        <begin position="138"/>
        <end position="153"/>
    </location>
</feature>
<sequence length="1462" mass="159760">MSRKASQPQTSPQAGGNVDFLVRTMIERESSGKRPIKPKNVEDLLQSTMQDESDDPDFDCKDEDSDSEGTGVSDDDDSSSGSGNEKGNENAEDSDESDDEDYVEKEENSASSSDNEDSDSDSSDSSNDESHESDDEPEIPKKSALRETLEKLNETNNFVMKRPNKRKRKKKVNDNAVKASSRSKKPKTDVGIGKTKSKQTKSKQASKISKNKKGVIVKKSKVARKKESEKKKKKVKKSDEKSKSRQRSIANLVDSMTANQKENRNEIAIDMKKPICSACLGDKSDDANEIVECDSCGISVHESCYGLSADNVSVSSGSGSSSCTEPWFCDVCKSGSENISCELCPVEGGLFKESTAGRWVHLVCAMYTQGVALHNDSTINLFEIPYSRWGSHNCAACEYERLAHAGIVIRCDAGLCKTYFHATCAQKLGLLSDPTQVDFAEADPYFVSCKLHTAREIVKRRIRIFNALQEQLRIKRERKETIGLPSAANGDHARIFRKLEKVRQKTAQKRAHYLASVENVDPQTCPPDQLVPSSLPSSWTGKKHRLMHTSARLGNDFLKKSECLGEDIVALELEVKHEKIFSNVRRKWNVLPAMSVEYSAYYSDRENRISNLIDQCDKAAKENKELIEQEEHLKEVVETFDINHDAMKEETASVSRQLESLVSLITFVCPTDKKITSKFQSLLKTAESASGRRKSPSTSRGDKKSPSSRRSSTTTKKAQKNRVLSPSPSRPGKLALPTCITCSKSTQQHLITRCDKCKGHYHLGCLDPPLTRMPKRSRLCGWMCSDCCDAPSEAEGHVDTEAPRTLRGRTKIRKPGKYRGSDESEEDTKMSPDLENKVVVAKKSPAKSSSSLDFSETEVVEPLYAATVPVTNTSPPVKRRRSGSATASVPVLLNAIEYSSASDNVLPTVLQQKSVKLPNLGTPGEGTTVVEPKAPKKRKSPQKLPKPQGQKLLEEDAAVLNSSTVKPAVIPSPKSKRKSAEVPLTMTNIKINGISETTLATTEVAETIAPISNKKKSKKSVVSSAVVDNLSKNGIAVLDTKTDQVKKKPKSRMKKEVVEGKIQQSVILASSNITSENNSLGVVKPKKPRKKANKVDLNFIEGNEITTQPPEKKARKRPAKPKLPVQSTNLVARDETTVGDRDEGKVTSQMQKIASKMTENQNGAVKIPSQKRKKSATAVSTVNTVTLISSPVISGQKGTPDEKEKCIPPKKRKRAPSNAQQQNPTIDSIIDAVVSSGQISNSSAENGHRDLNSNEGSTITMQGISPNRQLAPGQNIMEGKAMGSNPGGSSGETVTVDASFIIDGPTSNHSSFSGNGSNPMFYSSSNHITSTGSAQEDGAIMKLSGMGRESFQVGNSTNSSENVIRLQYMDSEAEGPSSSVPDSVAMPPPLNPSSMGVCATCIKNDNRGQLVMCDKCRLEFHFMCLIPPVKGTPRKKGCPWFCKNCDDEIESSQENGIARQPH</sequence>
<feature type="region of interest" description="Disordered" evidence="6">
    <location>
        <begin position="685"/>
        <end position="732"/>
    </location>
</feature>
<feature type="compositionally biased region" description="Polar residues" evidence="6">
    <location>
        <begin position="1"/>
        <end position="14"/>
    </location>
</feature>